<dbReference type="InterPro" id="IPR011989">
    <property type="entry name" value="ARM-like"/>
</dbReference>
<dbReference type="InterPro" id="IPR045206">
    <property type="entry name" value="Maestro_heat-like_prot"/>
</dbReference>
<proteinExistence type="predicted"/>
<evidence type="ECO:0000259" key="1">
    <source>
        <dbReference type="PROSITE" id="PS50166"/>
    </source>
</evidence>
<dbReference type="InterPro" id="IPR016024">
    <property type="entry name" value="ARM-type_fold"/>
</dbReference>
<dbReference type="ExpressionAtlas" id="A5C370">
    <property type="expression patterns" value="baseline and differential"/>
</dbReference>
<dbReference type="GO" id="GO:0031267">
    <property type="term" value="F:small GTPase binding"/>
    <property type="evidence" value="ECO:0007669"/>
    <property type="project" value="InterPro"/>
</dbReference>
<dbReference type="AlphaFoldDB" id="A5C370"/>
<dbReference type="PANTHER" id="PTHR23120">
    <property type="entry name" value="MAESTRO-RELATED HEAT DOMAIN-CONTAINING"/>
    <property type="match status" value="1"/>
</dbReference>
<evidence type="ECO:0000313" key="2">
    <source>
        <dbReference type="EMBL" id="CAN77521.1"/>
    </source>
</evidence>
<dbReference type="GO" id="GO:0006886">
    <property type="term" value="P:intracellular protein transport"/>
    <property type="evidence" value="ECO:0007669"/>
    <property type="project" value="InterPro"/>
</dbReference>
<dbReference type="InterPro" id="IPR056282">
    <property type="entry name" value="MROH2B-like_N_HEAT"/>
</dbReference>
<name>A5C370_VITVI</name>
<gene>
    <name evidence="2" type="ORF">VITISV_033070</name>
</gene>
<sequence length="217" mass="23758">MASDLTLQLNQIVAILGSDPVHFKALISHLMSTANDQCFQAEALFNLYKQTHSDSLVLKLAILLQSSSHPEARAVAAILLRKQLTRDDSYLWPNLSATTQVNLKSILLDCVQLTASTVRAMEKRDVDPPFMVKLAKIITAEMISCKELSADWQRAAVGLFVSIGSHLSDLITKEISLHLSGPNSALPAMVQILADFASADVYSPTKKLISWINFGPL</sequence>
<organism evidence="2">
    <name type="scientific">Vitis vinifera</name>
    <name type="common">Grape</name>
    <dbReference type="NCBI Taxonomy" id="29760"/>
    <lineage>
        <taxon>Eukaryota</taxon>
        <taxon>Viridiplantae</taxon>
        <taxon>Streptophyta</taxon>
        <taxon>Embryophyta</taxon>
        <taxon>Tracheophyta</taxon>
        <taxon>Spermatophyta</taxon>
        <taxon>Magnoliopsida</taxon>
        <taxon>eudicotyledons</taxon>
        <taxon>Gunneridae</taxon>
        <taxon>Pentapetalae</taxon>
        <taxon>rosids</taxon>
        <taxon>Vitales</taxon>
        <taxon>Vitaceae</taxon>
        <taxon>Viteae</taxon>
        <taxon>Vitis</taxon>
    </lineage>
</organism>
<dbReference type="PROSITE" id="PS50166">
    <property type="entry name" value="IMPORTIN_B_NT"/>
    <property type="match status" value="1"/>
</dbReference>
<reference evidence="2" key="1">
    <citation type="journal article" date="2007" name="PLoS ONE">
        <title>The first genome sequence of an elite grapevine cultivar (Pinot noir Vitis vinifera L.): coping with a highly heterozygous genome.</title>
        <authorList>
            <person name="Velasco R."/>
            <person name="Zharkikh A."/>
            <person name="Troggio M."/>
            <person name="Cartwright D.A."/>
            <person name="Cestaro A."/>
            <person name="Pruss D."/>
            <person name="Pindo M."/>
            <person name="FitzGerald L.M."/>
            <person name="Vezzulli S."/>
            <person name="Reid J."/>
            <person name="Malacarne G."/>
            <person name="Iliev D."/>
            <person name="Coppola G."/>
            <person name="Wardell B."/>
            <person name="Micheletti D."/>
            <person name="Macalma T."/>
            <person name="Facci M."/>
            <person name="Mitchell J.T."/>
            <person name="Perazzolli M."/>
            <person name="Eldredge G."/>
            <person name="Gatto P."/>
            <person name="Oyzerski R."/>
            <person name="Moretto M."/>
            <person name="Gutin N."/>
            <person name="Stefanini M."/>
            <person name="Chen Y."/>
            <person name="Segala C."/>
            <person name="Davenport C."/>
            <person name="Dematte L."/>
            <person name="Mraz A."/>
            <person name="Battilana J."/>
            <person name="Stormo K."/>
            <person name="Costa F."/>
            <person name="Tao Q."/>
            <person name="Si-Ammour A."/>
            <person name="Harkins T."/>
            <person name="Lackey A."/>
            <person name="Perbost C."/>
            <person name="Taillon B."/>
            <person name="Stella A."/>
            <person name="Solovyev V."/>
            <person name="Fawcett J.A."/>
            <person name="Sterck L."/>
            <person name="Vandepoele K."/>
            <person name="Grando S.M."/>
            <person name="Toppo S."/>
            <person name="Moser C."/>
            <person name="Lanchbury J."/>
            <person name="Bogden R."/>
            <person name="Skolnick M."/>
            <person name="Sgaramella V."/>
            <person name="Bhatnagar S.K."/>
            <person name="Fontana P."/>
            <person name="Gutin A."/>
            <person name="Van de Peer Y."/>
            <person name="Salamini F."/>
            <person name="Viola R."/>
        </authorList>
    </citation>
    <scope>NUCLEOTIDE SEQUENCE</scope>
</reference>
<feature type="domain" description="Importin N-terminal" evidence="1">
    <location>
        <begin position="41"/>
        <end position="108"/>
    </location>
</feature>
<dbReference type="Pfam" id="PF23221">
    <property type="entry name" value="HEAT_MROH2B_1st"/>
    <property type="match status" value="1"/>
</dbReference>
<accession>A5C370</accession>
<dbReference type="EMBL" id="AM480555">
    <property type="protein sequence ID" value="CAN77521.1"/>
    <property type="molecule type" value="Genomic_DNA"/>
</dbReference>
<dbReference type="Gene3D" id="1.25.10.10">
    <property type="entry name" value="Leucine-rich Repeat Variant"/>
    <property type="match status" value="1"/>
</dbReference>
<dbReference type="SUPFAM" id="SSF48371">
    <property type="entry name" value="ARM repeat"/>
    <property type="match status" value="1"/>
</dbReference>
<dbReference type="PANTHER" id="PTHR23120:SF0">
    <property type="entry name" value="MAESTRO HEAT-LIKE REPEAT FAMILY MEMBER 1"/>
    <property type="match status" value="1"/>
</dbReference>
<protein>
    <recommendedName>
        <fullName evidence="1">Importin N-terminal domain-containing protein</fullName>
    </recommendedName>
</protein>
<dbReference type="InterPro" id="IPR001494">
    <property type="entry name" value="Importin-beta_N"/>
</dbReference>